<feature type="transmembrane region" description="Helical" evidence="1">
    <location>
        <begin position="190"/>
        <end position="210"/>
    </location>
</feature>
<keyword evidence="1" id="KW-0472">Membrane</keyword>
<feature type="transmembrane region" description="Helical" evidence="1">
    <location>
        <begin position="289"/>
        <end position="308"/>
    </location>
</feature>
<dbReference type="InParanoid" id="A0A2H3CX67"/>
<organism evidence="2 3">
    <name type="scientific">Armillaria gallica</name>
    <name type="common">Bulbous honey fungus</name>
    <name type="synonym">Armillaria bulbosa</name>
    <dbReference type="NCBI Taxonomy" id="47427"/>
    <lineage>
        <taxon>Eukaryota</taxon>
        <taxon>Fungi</taxon>
        <taxon>Dikarya</taxon>
        <taxon>Basidiomycota</taxon>
        <taxon>Agaricomycotina</taxon>
        <taxon>Agaricomycetes</taxon>
        <taxon>Agaricomycetidae</taxon>
        <taxon>Agaricales</taxon>
        <taxon>Marasmiineae</taxon>
        <taxon>Physalacriaceae</taxon>
        <taxon>Armillaria</taxon>
    </lineage>
</organism>
<protein>
    <submittedName>
        <fullName evidence="2">Uncharacterized protein</fullName>
    </submittedName>
</protein>
<sequence length="375" mass="40887">MQVSDERPSWPNFSTGRRCYDTGRQLVVGILTSIVLLAPSAVTLVGSEPSADGVRGLVALADLSTVATRTALMGTASYLDALVLAPGMHQQQSANEVNRGETPITGAITNGYIFHIENPATVRYLQSIGCTGHLVTAKVSERFPLGDKQSEHNRRIQSFVTAGIRATLLYLLCPVLTIIAFVLLGAIEDWWGFGVLWMLVLARLINVVVIKRRSQKGWKGKKEPGVEGDLLILLSQDRWVRLRGLVDDIKAVTAGQWLRDMSDEESFAVAFATLLVYVSAAVAGNASKMGSLLIACLLLCSVALLGLCNAKTECLQMYGCTVRQEGPARYYQQRLEMAADLIVTSGQSDWAIGIGLVRNRDEVATMLPEKRLFFV</sequence>
<feature type="transmembrane region" description="Helical" evidence="1">
    <location>
        <begin position="26"/>
        <end position="46"/>
    </location>
</feature>
<evidence type="ECO:0000256" key="1">
    <source>
        <dbReference type="SAM" id="Phobius"/>
    </source>
</evidence>
<evidence type="ECO:0000313" key="3">
    <source>
        <dbReference type="Proteomes" id="UP000217790"/>
    </source>
</evidence>
<keyword evidence="3" id="KW-1185">Reference proteome</keyword>
<feature type="transmembrane region" description="Helical" evidence="1">
    <location>
        <begin position="162"/>
        <end position="184"/>
    </location>
</feature>
<dbReference type="OrthoDB" id="2956246at2759"/>
<dbReference type="Proteomes" id="UP000217790">
    <property type="component" value="Unassembled WGS sequence"/>
</dbReference>
<name>A0A2H3CX67_ARMGA</name>
<dbReference type="AlphaFoldDB" id="A0A2H3CX67"/>
<dbReference type="OMA" id="YIFHIEN"/>
<evidence type="ECO:0000313" key="2">
    <source>
        <dbReference type="EMBL" id="PBK87629.1"/>
    </source>
</evidence>
<dbReference type="STRING" id="47427.A0A2H3CX67"/>
<reference evidence="3" key="1">
    <citation type="journal article" date="2017" name="Nat. Ecol. Evol.">
        <title>Genome expansion and lineage-specific genetic innovations in the forest pathogenic fungi Armillaria.</title>
        <authorList>
            <person name="Sipos G."/>
            <person name="Prasanna A.N."/>
            <person name="Walter M.C."/>
            <person name="O'Connor E."/>
            <person name="Balint B."/>
            <person name="Krizsan K."/>
            <person name="Kiss B."/>
            <person name="Hess J."/>
            <person name="Varga T."/>
            <person name="Slot J."/>
            <person name="Riley R."/>
            <person name="Boka B."/>
            <person name="Rigling D."/>
            <person name="Barry K."/>
            <person name="Lee J."/>
            <person name="Mihaltcheva S."/>
            <person name="LaButti K."/>
            <person name="Lipzen A."/>
            <person name="Waldron R."/>
            <person name="Moloney N.M."/>
            <person name="Sperisen C."/>
            <person name="Kredics L."/>
            <person name="Vagvoelgyi C."/>
            <person name="Patrignani A."/>
            <person name="Fitzpatrick D."/>
            <person name="Nagy I."/>
            <person name="Doyle S."/>
            <person name="Anderson J.B."/>
            <person name="Grigoriev I.V."/>
            <person name="Gueldener U."/>
            <person name="Muensterkoetter M."/>
            <person name="Nagy L.G."/>
        </authorList>
    </citation>
    <scope>NUCLEOTIDE SEQUENCE [LARGE SCALE GENOMIC DNA]</scope>
    <source>
        <strain evidence="3">Ar21-2</strain>
    </source>
</reference>
<keyword evidence="1" id="KW-0812">Transmembrane</keyword>
<gene>
    <name evidence="2" type="ORF">ARMGADRAFT_1055015</name>
</gene>
<proteinExistence type="predicted"/>
<accession>A0A2H3CX67</accession>
<dbReference type="EMBL" id="KZ293677">
    <property type="protein sequence ID" value="PBK87629.1"/>
    <property type="molecule type" value="Genomic_DNA"/>
</dbReference>
<feature type="transmembrane region" description="Helical" evidence="1">
    <location>
        <begin position="66"/>
        <end position="85"/>
    </location>
</feature>
<feature type="transmembrane region" description="Helical" evidence="1">
    <location>
        <begin position="266"/>
        <end position="283"/>
    </location>
</feature>
<keyword evidence="1" id="KW-1133">Transmembrane helix</keyword>